<dbReference type="InterPro" id="IPR023187">
    <property type="entry name" value="Tscrpt_reg_MarR-type_CS"/>
</dbReference>
<evidence type="ECO:0000256" key="3">
    <source>
        <dbReference type="ARBA" id="ARBA00023163"/>
    </source>
</evidence>
<feature type="domain" description="HTH marR-type" evidence="4">
    <location>
        <begin position="14"/>
        <end position="141"/>
    </location>
</feature>
<dbReference type="GO" id="GO:0003700">
    <property type="term" value="F:DNA-binding transcription factor activity"/>
    <property type="evidence" value="ECO:0007669"/>
    <property type="project" value="InterPro"/>
</dbReference>
<dbReference type="Gene3D" id="1.10.10.10">
    <property type="entry name" value="Winged helix-like DNA-binding domain superfamily/Winged helix DNA-binding domain"/>
    <property type="match status" value="1"/>
</dbReference>
<evidence type="ECO:0000259" key="4">
    <source>
        <dbReference type="PROSITE" id="PS50995"/>
    </source>
</evidence>
<keyword evidence="6" id="KW-1185">Reference proteome</keyword>
<evidence type="ECO:0000313" key="5">
    <source>
        <dbReference type="EMBL" id="SDD26190.1"/>
    </source>
</evidence>
<dbReference type="PROSITE" id="PS01117">
    <property type="entry name" value="HTH_MARR_1"/>
    <property type="match status" value="1"/>
</dbReference>
<dbReference type="RefSeq" id="WP_091452652.1">
    <property type="nucleotide sequence ID" value="NZ_FMZZ01000009.1"/>
</dbReference>
<dbReference type="InterPro" id="IPR052526">
    <property type="entry name" value="HTH-type_Bedaq_tolerance"/>
</dbReference>
<dbReference type="EMBL" id="FMZZ01000009">
    <property type="protein sequence ID" value="SDD26190.1"/>
    <property type="molecule type" value="Genomic_DNA"/>
</dbReference>
<dbReference type="Proteomes" id="UP000199501">
    <property type="component" value="Unassembled WGS sequence"/>
</dbReference>
<dbReference type="PANTHER" id="PTHR39515:SF2">
    <property type="entry name" value="HTH-TYPE TRANSCRIPTIONAL REGULATOR RV0880"/>
    <property type="match status" value="1"/>
</dbReference>
<dbReference type="STRING" id="1271860.SAMN05216174_10958"/>
<evidence type="ECO:0000256" key="2">
    <source>
        <dbReference type="ARBA" id="ARBA00023125"/>
    </source>
</evidence>
<dbReference type="SMART" id="SM00347">
    <property type="entry name" value="HTH_MARR"/>
    <property type="match status" value="1"/>
</dbReference>
<reference evidence="6" key="1">
    <citation type="submission" date="2016-10" db="EMBL/GenBank/DDBJ databases">
        <authorList>
            <person name="Varghese N."/>
            <person name="Submissions S."/>
        </authorList>
    </citation>
    <scope>NUCLEOTIDE SEQUENCE [LARGE SCALE GENOMIC DNA]</scope>
    <source>
        <strain evidence="6">IBRC-M 10403</strain>
    </source>
</reference>
<dbReference type="GO" id="GO:0003677">
    <property type="term" value="F:DNA binding"/>
    <property type="evidence" value="ECO:0007669"/>
    <property type="project" value="UniProtKB-KW"/>
</dbReference>
<dbReference type="InterPro" id="IPR036390">
    <property type="entry name" value="WH_DNA-bd_sf"/>
</dbReference>
<gene>
    <name evidence="5" type="ORF">SAMN05216174_10958</name>
</gene>
<name>A0A1G6TAT5_9PSEU</name>
<keyword evidence="1" id="KW-0805">Transcription regulation</keyword>
<dbReference type="PANTHER" id="PTHR39515">
    <property type="entry name" value="CONSERVED PROTEIN"/>
    <property type="match status" value="1"/>
</dbReference>
<keyword evidence="2 5" id="KW-0238">DNA-binding</keyword>
<evidence type="ECO:0000256" key="1">
    <source>
        <dbReference type="ARBA" id="ARBA00023015"/>
    </source>
</evidence>
<protein>
    <submittedName>
        <fullName evidence="5">DNA-binding transcriptional regulator, MarR family</fullName>
    </submittedName>
</protein>
<organism evidence="5 6">
    <name type="scientific">Actinokineospora iranica</name>
    <dbReference type="NCBI Taxonomy" id="1271860"/>
    <lineage>
        <taxon>Bacteria</taxon>
        <taxon>Bacillati</taxon>
        <taxon>Actinomycetota</taxon>
        <taxon>Actinomycetes</taxon>
        <taxon>Pseudonocardiales</taxon>
        <taxon>Pseudonocardiaceae</taxon>
        <taxon>Actinokineospora</taxon>
    </lineage>
</organism>
<accession>A0A1G6TAT5</accession>
<dbReference type="OrthoDB" id="4311144at2"/>
<proteinExistence type="predicted"/>
<evidence type="ECO:0000313" key="6">
    <source>
        <dbReference type="Proteomes" id="UP000199501"/>
    </source>
</evidence>
<dbReference type="InterPro" id="IPR000835">
    <property type="entry name" value="HTH_MarR-typ"/>
</dbReference>
<dbReference type="AlphaFoldDB" id="A0A1G6TAT5"/>
<dbReference type="SUPFAM" id="SSF46785">
    <property type="entry name" value="Winged helix' DNA-binding domain"/>
    <property type="match status" value="1"/>
</dbReference>
<dbReference type="Pfam" id="PF01047">
    <property type="entry name" value="MarR"/>
    <property type="match status" value="1"/>
</dbReference>
<dbReference type="InterPro" id="IPR036388">
    <property type="entry name" value="WH-like_DNA-bd_sf"/>
</dbReference>
<keyword evidence="3" id="KW-0804">Transcription</keyword>
<dbReference type="PROSITE" id="PS50995">
    <property type="entry name" value="HTH_MARR_2"/>
    <property type="match status" value="1"/>
</dbReference>
<sequence length="156" mass="16514">MTTSATEPAVGDVPARLYLAIGRLSRSLRRSGSPGLGHGSISALSTLVGCGELRLGDLAAKEGVAAPTMSRIVASLVESGYVRREPDPADRRAWLVMATDDGTRMVSGVRSTRVQELGRRLDSLSPADRALLVEAIPVLEALLAEEPKPREPATRS</sequence>